<reference evidence="4 5" key="1">
    <citation type="submission" date="2015-04" db="EMBL/GenBank/DDBJ databases">
        <authorList>
            <person name="Heijne W.H."/>
            <person name="Fedorova N.D."/>
            <person name="Nierman W.C."/>
            <person name="Vollebregt A.W."/>
            <person name="Zhao Z."/>
            <person name="Wu L."/>
            <person name="Kumar M."/>
            <person name="Stam H."/>
            <person name="van den Berg M.A."/>
            <person name="Pel H.J."/>
        </authorList>
    </citation>
    <scope>NUCLEOTIDE SEQUENCE [LARGE SCALE GENOMIC DNA]</scope>
    <source>
        <strain evidence="4 5">CBS 393.64</strain>
    </source>
</reference>
<dbReference type="GO" id="GO:0008270">
    <property type="term" value="F:zinc ion binding"/>
    <property type="evidence" value="ECO:0007669"/>
    <property type="project" value="InterPro"/>
</dbReference>
<dbReference type="CDD" id="cd12148">
    <property type="entry name" value="fungal_TF_MHR"/>
    <property type="match status" value="1"/>
</dbReference>
<dbReference type="STRING" id="1408163.A0A0F4YWR5"/>
<dbReference type="GeneID" id="25316230"/>
<evidence type="ECO:0000256" key="2">
    <source>
        <dbReference type="SAM" id="MobiDB-lite"/>
    </source>
</evidence>
<gene>
    <name evidence="4" type="ORF">T310_3881</name>
</gene>
<dbReference type="Proteomes" id="UP000053958">
    <property type="component" value="Unassembled WGS sequence"/>
</dbReference>
<evidence type="ECO:0000259" key="3">
    <source>
        <dbReference type="Pfam" id="PF04082"/>
    </source>
</evidence>
<feature type="compositionally biased region" description="Basic and acidic residues" evidence="2">
    <location>
        <begin position="441"/>
        <end position="450"/>
    </location>
</feature>
<dbReference type="Pfam" id="PF04082">
    <property type="entry name" value="Fungal_trans"/>
    <property type="match status" value="1"/>
</dbReference>
<evidence type="ECO:0000313" key="4">
    <source>
        <dbReference type="EMBL" id="KKA22078.1"/>
    </source>
</evidence>
<evidence type="ECO:0000256" key="1">
    <source>
        <dbReference type="ARBA" id="ARBA00023242"/>
    </source>
</evidence>
<feature type="domain" description="Xylanolytic transcriptional activator regulatory" evidence="3">
    <location>
        <begin position="165"/>
        <end position="263"/>
    </location>
</feature>
<dbReference type="EMBL" id="LASV01000159">
    <property type="protein sequence ID" value="KKA22078.1"/>
    <property type="molecule type" value="Genomic_DNA"/>
</dbReference>
<dbReference type="AlphaFoldDB" id="A0A0F4YWR5"/>
<accession>A0A0F4YWR5</accession>
<comment type="caution">
    <text evidence="4">The sequence shown here is derived from an EMBL/GenBank/DDBJ whole genome shotgun (WGS) entry which is preliminary data.</text>
</comment>
<keyword evidence="5" id="KW-1185">Reference proteome</keyword>
<evidence type="ECO:0000313" key="5">
    <source>
        <dbReference type="Proteomes" id="UP000053958"/>
    </source>
</evidence>
<feature type="region of interest" description="Disordered" evidence="2">
    <location>
        <begin position="409"/>
        <end position="452"/>
    </location>
</feature>
<keyword evidence="1" id="KW-0539">Nucleus</keyword>
<dbReference type="OrthoDB" id="2399539at2759"/>
<organism evidence="4 5">
    <name type="scientific">Rasamsonia emersonii (strain ATCC 16479 / CBS 393.64 / IMI 116815)</name>
    <dbReference type="NCBI Taxonomy" id="1408163"/>
    <lineage>
        <taxon>Eukaryota</taxon>
        <taxon>Fungi</taxon>
        <taxon>Dikarya</taxon>
        <taxon>Ascomycota</taxon>
        <taxon>Pezizomycotina</taxon>
        <taxon>Eurotiomycetes</taxon>
        <taxon>Eurotiomycetidae</taxon>
        <taxon>Eurotiales</taxon>
        <taxon>Trichocomaceae</taxon>
        <taxon>Rasamsonia</taxon>
    </lineage>
</organism>
<dbReference type="GO" id="GO:0006351">
    <property type="term" value="P:DNA-templated transcription"/>
    <property type="evidence" value="ECO:0007669"/>
    <property type="project" value="InterPro"/>
</dbReference>
<dbReference type="PANTHER" id="PTHR47431">
    <property type="entry name" value="ZN(II)2CYS6 TRANSCRIPTION FACTOR (EUROFUNG)-RELATED"/>
    <property type="match status" value="1"/>
</dbReference>
<proteinExistence type="predicted"/>
<protein>
    <submittedName>
        <fullName evidence="4">C6 transcription factor</fullName>
    </submittedName>
</protein>
<dbReference type="RefSeq" id="XP_013328690.1">
    <property type="nucleotide sequence ID" value="XM_013473236.1"/>
</dbReference>
<dbReference type="PANTHER" id="PTHR47431:SF1">
    <property type="entry name" value="ZN(II)2CYS6 TRANSCRIPTION FACTOR (EUROFUNG)"/>
    <property type="match status" value="1"/>
</dbReference>
<dbReference type="InterPro" id="IPR007219">
    <property type="entry name" value="XnlR_reg_dom"/>
</dbReference>
<name>A0A0F4YWR5_RASE3</name>
<sequence>MSNGKIPAPTVPVGMHRLSAPDALVPVCGRCQASGEDFQTPPSEESNGMLVDDLSPAWLDSAVSLPADLGIPASFAPDASSIASAGHELFDFGLINPLAALLPELPPCPSHRPAAEGSPQCSVVSVSGHAVHWRSLPLRRVCPRCVERRCICRPVRTADPRNGFTVQSMLLLAIVTHAHGREDEANQILRSAVDLALELGMDRAAFARENSMGSSLWEESWRRTYWELYIVDGLFAGLREQSTFSLYGRPSDLSLPCEEEEYHAGNVPPMQYTLEDFRQNWSLHPNGKRFSSFAYRVEAVRILGMVPGLSQSTEVDSEPQAETIDACLAGWFLHLPASKRDPMLSNGRVDEMLFQGQILSTCTQPRHNNRNNPPPPHPVHHALRILPHPDILHTLPRLPTALDLGRAGPVVEEADSRSRSALQPGGPPNRDQATQSLPDLRGGHGRDRAHGSLCDGVGHRACRVYRSQDPAGCGSVQSAGGMLAVG</sequence>
<dbReference type="GO" id="GO:0003677">
    <property type="term" value="F:DNA binding"/>
    <property type="evidence" value="ECO:0007669"/>
    <property type="project" value="InterPro"/>
</dbReference>